<proteinExistence type="predicted"/>
<dbReference type="Pfam" id="PF11449">
    <property type="entry name" value="ArsP_2"/>
    <property type="match status" value="1"/>
</dbReference>
<feature type="transmembrane region" description="Helical" evidence="1">
    <location>
        <begin position="284"/>
        <end position="302"/>
    </location>
</feature>
<feature type="transmembrane region" description="Helical" evidence="1">
    <location>
        <begin position="373"/>
        <end position="393"/>
    </location>
</feature>
<keyword evidence="1" id="KW-0472">Membrane</keyword>
<sequence>MASLQKVFSQQLHSHGWRLANKRLILPVCLFALLLTPSTNELTVGVLADAFWQVASYVAATLALYHVIADRLTRQGHLTNLLEGRSRYQVLFASFMGALPGCGGAIVVITQFVSGKLSFGAVVAVLTATMGDAAFLLLAAQPSTGLAIVATGFVVGLISGLVVDRIHGADFMRPATAKKVTPAACQSTVQPTTASAMKLQGLFWQWALLPASIIAVMGSLQIDIDQVWHLGSGTTSIIGAIAALTAMLLWATSRDVTDYQSAVSEDPKPTTNSLFQRVAQDTNFVTSWVIGAFLLFELTLFWTGLEPATFLSQWYLLLPLMGVMVGLLPGCGPQILVTSLYLTGAVPLSAQLGNAISNDGDALFPAIALAPKAALMATVYSTLPALIVAYGYFMWFELV</sequence>
<feature type="transmembrane region" description="Helical" evidence="1">
    <location>
        <begin position="314"/>
        <end position="336"/>
    </location>
</feature>
<feature type="transmembrane region" description="Helical" evidence="1">
    <location>
        <begin position="50"/>
        <end position="69"/>
    </location>
</feature>
<dbReference type="EMBL" id="CP101509">
    <property type="protein sequence ID" value="UTV30776.1"/>
    <property type="molecule type" value="Genomic_DNA"/>
</dbReference>
<dbReference type="NCBIfam" id="NF037962">
    <property type="entry name" value="arsenic_eff"/>
    <property type="match status" value="1"/>
</dbReference>
<dbReference type="Proteomes" id="UP001057998">
    <property type="component" value="Chromosome 2"/>
</dbReference>
<keyword evidence="1" id="KW-0812">Transmembrane</keyword>
<feature type="transmembrane region" description="Helical" evidence="1">
    <location>
        <begin position="119"/>
        <end position="138"/>
    </location>
</feature>
<feature type="transmembrane region" description="Helical" evidence="1">
    <location>
        <begin position="90"/>
        <end position="113"/>
    </location>
</feature>
<evidence type="ECO:0000256" key="1">
    <source>
        <dbReference type="SAM" id="Phobius"/>
    </source>
</evidence>
<evidence type="ECO:0000313" key="3">
    <source>
        <dbReference type="Proteomes" id="UP001057998"/>
    </source>
</evidence>
<gene>
    <name evidence="2" type="ORF">NNL38_19655</name>
</gene>
<feature type="transmembrane region" description="Helical" evidence="1">
    <location>
        <begin position="203"/>
        <end position="220"/>
    </location>
</feature>
<organism evidence="2 3">
    <name type="scientific">Photobacterium atrarenae</name>
    <dbReference type="NCBI Taxonomy" id="865757"/>
    <lineage>
        <taxon>Bacteria</taxon>
        <taxon>Pseudomonadati</taxon>
        <taxon>Pseudomonadota</taxon>
        <taxon>Gammaproteobacteria</taxon>
        <taxon>Vibrionales</taxon>
        <taxon>Vibrionaceae</taxon>
        <taxon>Photobacterium</taxon>
    </lineage>
</organism>
<reference evidence="2" key="1">
    <citation type="submission" date="2022-07" db="EMBL/GenBank/DDBJ databases">
        <title>Genome sequencing of Photobacterium atrarenae GJH2-4.</title>
        <authorList>
            <person name="Park S.-J."/>
        </authorList>
    </citation>
    <scope>NUCLEOTIDE SEQUENCE</scope>
    <source>
        <strain evidence="2">GJH2-4</strain>
    </source>
</reference>
<feature type="transmembrane region" description="Helical" evidence="1">
    <location>
        <begin position="227"/>
        <end position="251"/>
    </location>
</feature>
<keyword evidence="3" id="KW-1185">Reference proteome</keyword>
<dbReference type="RefSeq" id="WP_255392141.1">
    <property type="nucleotide sequence ID" value="NZ_CP101509.1"/>
</dbReference>
<name>A0ABY5GPV1_9GAMM</name>
<accession>A0ABY5GPV1</accession>
<feature type="transmembrane region" description="Helical" evidence="1">
    <location>
        <begin position="145"/>
        <end position="163"/>
    </location>
</feature>
<evidence type="ECO:0000313" key="2">
    <source>
        <dbReference type="EMBL" id="UTV30776.1"/>
    </source>
</evidence>
<keyword evidence="1" id="KW-1133">Transmembrane helix</keyword>
<protein>
    <submittedName>
        <fullName evidence="2">Manganese transporter</fullName>
    </submittedName>
</protein>
<dbReference type="InterPro" id="IPR021552">
    <property type="entry name" value="ArsP_2"/>
</dbReference>